<evidence type="ECO:0000259" key="2">
    <source>
        <dbReference type="PROSITE" id="PS50041"/>
    </source>
</evidence>
<dbReference type="PROSITE" id="PS50041">
    <property type="entry name" value="C_TYPE_LECTIN_2"/>
    <property type="match status" value="1"/>
</dbReference>
<evidence type="ECO:0000313" key="4">
    <source>
        <dbReference type="EMBL" id="PAV78788.1"/>
    </source>
</evidence>
<dbReference type="SMART" id="SM00034">
    <property type="entry name" value="CLECT"/>
    <property type="match status" value="1"/>
</dbReference>
<dbReference type="InterPro" id="IPR001304">
    <property type="entry name" value="C-type_lectin-like"/>
</dbReference>
<accession>A0A2A2KXX6</accession>
<dbReference type="CDD" id="cd00037">
    <property type="entry name" value="CLECT"/>
    <property type="match status" value="1"/>
</dbReference>
<evidence type="ECO:0000313" key="5">
    <source>
        <dbReference type="Proteomes" id="UP000218231"/>
    </source>
</evidence>
<dbReference type="PROSITE" id="PS50234">
    <property type="entry name" value="VWFA"/>
    <property type="match status" value="1"/>
</dbReference>
<dbReference type="InterPro" id="IPR016186">
    <property type="entry name" value="C-type_lectin-like/link_sf"/>
</dbReference>
<feature type="domain" description="VWFA" evidence="3">
    <location>
        <begin position="252"/>
        <end position="436"/>
    </location>
</feature>
<evidence type="ECO:0000259" key="3">
    <source>
        <dbReference type="PROSITE" id="PS50234"/>
    </source>
</evidence>
<dbReference type="EMBL" id="LIAE01007516">
    <property type="protein sequence ID" value="PAV78788.1"/>
    <property type="molecule type" value="Genomic_DNA"/>
</dbReference>
<sequence length="595" mass="65387">MACTFKLFALLSILFVGKLKADISCPNQQTPAYSCGTQSIVVLDGSTDMQSVDKLKEIMAFILNQITPKFDYADGQTIAYMVYGGQGGGLQATEFASNIEQSCSYIETVINGVGNNLTPVTLTTGLNEMKKFYNDTLSSGKRIPILLFTGATDKADIASAAQLAKTNIQNGDLYIFSMNGGDYSPFTDAKLIYNISQDFQNWGGLQRCFNKAACNIVINQGDVADAVTTVAPTSAPLRGPHCTCNYSTVWLDVIYIFDASAATTANGLMELLGKVQTDAQWLNIAKSTDTSASEYHTRVGIIYYDSDATVYAPLGSLTQMDFLSIPTLPFRNDPGTNLEAAINLALNQFNSSAHRIEAKTVIHLLATTYRPGDYQDPTQIAETFKGDGGIMIVYDYIEAHGSVAPELNTIASPGYFTTSSDDTDGSFVLNAFCDANCFCFVGYNAYSQDTGRNLPNQGCYYPVETTNGYTIAENRCKSFNNGYLATVENEDKMRFLWRMFKQPTNFWIGLQYDGSAFKWQDNYALTANDYQPWAPNGKQVQSGQMSGIYAISTGDQNAIKWSTHEPRQGFWFACEVAPCDSEHYCSRQQPNNIIL</sequence>
<dbReference type="AlphaFoldDB" id="A0A2A2KXX6"/>
<dbReference type="Pfam" id="PF00059">
    <property type="entry name" value="Lectin_C"/>
    <property type="match status" value="1"/>
</dbReference>
<protein>
    <recommendedName>
        <fullName evidence="6">C-type lectin domain-containing protein</fullName>
    </recommendedName>
</protein>
<name>A0A2A2KXX6_9BILA</name>
<feature type="chain" id="PRO_5012381081" description="C-type lectin domain-containing protein" evidence="1">
    <location>
        <begin position="22"/>
        <end position="595"/>
    </location>
</feature>
<dbReference type="InterPro" id="IPR036465">
    <property type="entry name" value="vWFA_dom_sf"/>
</dbReference>
<dbReference type="SUPFAM" id="SSF53300">
    <property type="entry name" value="vWA-like"/>
    <property type="match status" value="2"/>
</dbReference>
<dbReference type="InterPro" id="IPR002035">
    <property type="entry name" value="VWF_A"/>
</dbReference>
<feature type="signal peptide" evidence="1">
    <location>
        <begin position="1"/>
        <end position="21"/>
    </location>
</feature>
<keyword evidence="5" id="KW-1185">Reference proteome</keyword>
<reference evidence="4 5" key="1">
    <citation type="journal article" date="2017" name="Curr. Biol.">
        <title>Genome architecture and evolution of a unichromosomal asexual nematode.</title>
        <authorList>
            <person name="Fradin H."/>
            <person name="Zegar C."/>
            <person name="Gutwein M."/>
            <person name="Lucas J."/>
            <person name="Kovtun M."/>
            <person name="Corcoran D."/>
            <person name="Baugh L.R."/>
            <person name="Kiontke K."/>
            <person name="Gunsalus K."/>
            <person name="Fitch D.H."/>
            <person name="Piano F."/>
        </authorList>
    </citation>
    <scope>NUCLEOTIDE SEQUENCE [LARGE SCALE GENOMIC DNA]</scope>
    <source>
        <strain evidence="4">PF1309</strain>
    </source>
</reference>
<dbReference type="Gene3D" id="3.40.50.410">
    <property type="entry name" value="von Willebrand factor, type A domain"/>
    <property type="match status" value="1"/>
</dbReference>
<dbReference type="Proteomes" id="UP000218231">
    <property type="component" value="Unassembled WGS sequence"/>
</dbReference>
<evidence type="ECO:0008006" key="6">
    <source>
        <dbReference type="Google" id="ProtNLM"/>
    </source>
</evidence>
<dbReference type="InterPro" id="IPR016187">
    <property type="entry name" value="CTDL_fold"/>
</dbReference>
<dbReference type="SUPFAM" id="SSF56436">
    <property type="entry name" value="C-type lectin-like"/>
    <property type="match status" value="1"/>
</dbReference>
<comment type="caution">
    <text evidence="4">The sequence shown here is derived from an EMBL/GenBank/DDBJ whole genome shotgun (WGS) entry which is preliminary data.</text>
</comment>
<proteinExistence type="predicted"/>
<dbReference type="PANTHER" id="PTHR31024">
    <property type="entry name" value="C-TYPE LECTIN"/>
    <property type="match status" value="1"/>
</dbReference>
<dbReference type="Gene3D" id="3.10.100.10">
    <property type="entry name" value="Mannose-Binding Protein A, subunit A"/>
    <property type="match status" value="1"/>
</dbReference>
<feature type="domain" description="C-type lectin" evidence="2">
    <location>
        <begin position="459"/>
        <end position="575"/>
    </location>
</feature>
<keyword evidence="1" id="KW-0732">Signal</keyword>
<dbReference type="OrthoDB" id="5787490at2759"/>
<gene>
    <name evidence="4" type="ORF">WR25_00494</name>
</gene>
<organism evidence="4 5">
    <name type="scientific">Diploscapter pachys</name>
    <dbReference type="NCBI Taxonomy" id="2018661"/>
    <lineage>
        <taxon>Eukaryota</taxon>
        <taxon>Metazoa</taxon>
        <taxon>Ecdysozoa</taxon>
        <taxon>Nematoda</taxon>
        <taxon>Chromadorea</taxon>
        <taxon>Rhabditida</taxon>
        <taxon>Rhabditina</taxon>
        <taxon>Rhabditomorpha</taxon>
        <taxon>Rhabditoidea</taxon>
        <taxon>Rhabditidae</taxon>
        <taxon>Diploscapter</taxon>
    </lineage>
</organism>
<dbReference type="PANTHER" id="PTHR31024:SF3">
    <property type="entry name" value="C-TYPE LECTIN-RELATED"/>
    <property type="match status" value="1"/>
</dbReference>
<evidence type="ECO:0000256" key="1">
    <source>
        <dbReference type="SAM" id="SignalP"/>
    </source>
</evidence>
<dbReference type="Pfam" id="PF00092">
    <property type="entry name" value="VWA"/>
    <property type="match status" value="1"/>
</dbReference>